<accession>A0A955LV08</accession>
<reference evidence="1" key="2">
    <citation type="journal article" date="2021" name="Microbiome">
        <title>Successional dynamics and alternative stable states in a saline activated sludge microbial community over 9 years.</title>
        <authorList>
            <person name="Wang Y."/>
            <person name="Ye J."/>
            <person name="Ju F."/>
            <person name="Liu L."/>
            <person name="Boyd J.A."/>
            <person name="Deng Y."/>
            <person name="Parks D.H."/>
            <person name="Jiang X."/>
            <person name="Yin X."/>
            <person name="Woodcroft B.J."/>
            <person name="Tyson G.W."/>
            <person name="Hugenholtz P."/>
            <person name="Polz M.F."/>
            <person name="Zhang T."/>
        </authorList>
    </citation>
    <scope>NUCLEOTIDE SEQUENCE</scope>
    <source>
        <strain evidence="1">HKST-UBA02</strain>
    </source>
</reference>
<gene>
    <name evidence="1" type="ORF">KC573_00180</name>
</gene>
<reference evidence="1" key="1">
    <citation type="submission" date="2020-04" db="EMBL/GenBank/DDBJ databases">
        <authorList>
            <person name="Zhang T."/>
        </authorList>
    </citation>
    <scope>NUCLEOTIDE SEQUENCE</scope>
    <source>
        <strain evidence="1">HKST-UBA02</strain>
    </source>
</reference>
<evidence type="ECO:0000313" key="2">
    <source>
        <dbReference type="Proteomes" id="UP000699691"/>
    </source>
</evidence>
<dbReference type="AlphaFoldDB" id="A0A955LV08"/>
<comment type="caution">
    <text evidence="1">The sequence shown here is derived from an EMBL/GenBank/DDBJ whole genome shotgun (WGS) entry which is preliminary data.</text>
</comment>
<dbReference type="Proteomes" id="UP000699691">
    <property type="component" value="Unassembled WGS sequence"/>
</dbReference>
<proteinExistence type="predicted"/>
<sequence length="230" mass="25412">MGLRPTQIFFGNELSLTEAEAMMTQTKPIRLLISASKDGFAIAWRVTPPIKIAWAASLQGPFYLATIKPFSGKRAGRGSQDPVNKLFRFLNKFPDMSLIIAMKGILTGAEPRVDAIPHVKIEADIIELAKYMGLSPYTILEYMLEAAQTAYIPLEQLTIDLGLGRDVAKNIVDITELIELWKSVQIALQDAARKANLITPYEVAVALGLGGHLDKNAHLEELVQLLRDEL</sequence>
<protein>
    <submittedName>
        <fullName evidence="1">Uncharacterized protein</fullName>
    </submittedName>
</protein>
<organism evidence="1 2">
    <name type="scientific">candidate division WWE3 bacterium</name>
    <dbReference type="NCBI Taxonomy" id="2053526"/>
    <lineage>
        <taxon>Bacteria</taxon>
        <taxon>Katanobacteria</taxon>
    </lineage>
</organism>
<dbReference type="EMBL" id="JAGQKY010000003">
    <property type="protein sequence ID" value="MCA9397223.1"/>
    <property type="molecule type" value="Genomic_DNA"/>
</dbReference>
<evidence type="ECO:0000313" key="1">
    <source>
        <dbReference type="EMBL" id="MCA9397223.1"/>
    </source>
</evidence>
<name>A0A955LV08_UNCKA</name>